<dbReference type="Proteomes" id="UP000000343">
    <property type="component" value="Chromosome"/>
</dbReference>
<evidence type="ECO:0000313" key="3">
    <source>
        <dbReference type="Proteomes" id="UP000000343"/>
    </source>
</evidence>
<reference evidence="3" key="1">
    <citation type="submission" date="2011-01" db="EMBL/GenBank/DDBJ databases">
        <title>Complete sequence of chromosome of Acidobacterium sp. MP5ACTX9.</title>
        <authorList>
            <consortium name="US DOE Joint Genome Institute"/>
            <person name="Lucas S."/>
            <person name="Copeland A."/>
            <person name="Lapidus A."/>
            <person name="Cheng J.-F."/>
            <person name="Goodwin L."/>
            <person name="Pitluck S."/>
            <person name="Teshima H."/>
            <person name="Detter J.C."/>
            <person name="Han C."/>
            <person name="Tapia R."/>
            <person name="Land M."/>
            <person name="Hauser L."/>
            <person name="Kyrpides N."/>
            <person name="Ivanova N."/>
            <person name="Ovchinnikova G."/>
            <person name="Pagani I."/>
            <person name="Rawat S.R."/>
            <person name="Mannisto M."/>
            <person name="Haggblom M.M."/>
            <person name="Woyke T."/>
        </authorList>
    </citation>
    <scope>NUCLEOTIDE SEQUENCE [LARGE SCALE GENOMIC DNA]</scope>
    <source>
        <strain evidence="3">MP5ACTX9</strain>
    </source>
</reference>
<proteinExistence type="predicted"/>
<evidence type="ECO:0000313" key="2">
    <source>
        <dbReference type="EMBL" id="ADW68518.1"/>
    </source>
</evidence>
<keyword evidence="3" id="KW-1185">Reference proteome</keyword>
<dbReference type="RefSeq" id="WP_013579838.1">
    <property type="nucleotide sequence ID" value="NC_015064.1"/>
</dbReference>
<dbReference type="eggNOG" id="COG3292">
    <property type="taxonomic scope" value="Bacteria"/>
</dbReference>
<evidence type="ECO:0008006" key="4">
    <source>
        <dbReference type="Google" id="ProtNLM"/>
    </source>
</evidence>
<feature type="chain" id="PRO_5003229995" description="Two component regulator propeller domain protein" evidence="1">
    <location>
        <begin position="20"/>
        <end position="639"/>
    </location>
</feature>
<name>E8WWD5_GRATM</name>
<organism evidence="3">
    <name type="scientific">Granulicella tundricola (strain ATCC BAA-1859 / DSM 23138 / MP5ACTX9)</name>
    <dbReference type="NCBI Taxonomy" id="1198114"/>
    <lineage>
        <taxon>Bacteria</taxon>
        <taxon>Pseudomonadati</taxon>
        <taxon>Acidobacteriota</taxon>
        <taxon>Terriglobia</taxon>
        <taxon>Terriglobales</taxon>
        <taxon>Acidobacteriaceae</taxon>
        <taxon>Granulicella</taxon>
    </lineage>
</organism>
<accession>E8WWD5</accession>
<dbReference type="InterPro" id="IPR015943">
    <property type="entry name" value="WD40/YVTN_repeat-like_dom_sf"/>
</dbReference>
<dbReference type="HOGENOM" id="CLU_424951_0_0_0"/>
<dbReference type="EMBL" id="CP002480">
    <property type="protein sequence ID" value="ADW68518.1"/>
    <property type="molecule type" value="Genomic_DNA"/>
</dbReference>
<dbReference type="Gene3D" id="2.130.10.10">
    <property type="entry name" value="YVTN repeat-like/Quinoprotein amine dehydrogenase"/>
    <property type="match status" value="3"/>
</dbReference>
<dbReference type="AlphaFoldDB" id="E8WWD5"/>
<protein>
    <recommendedName>
        <fullName evidence="4">Two component regulator propeller domain protein</fullName>
    </recommendedName>
</protein>
<evidence type="ECO:0000256" key="1">
    <source>
        <dbReference type="SAM" id="SignalP"/>
    </source>
</evidence>
<dbReference type="OrthoDB" id="101106at2"/>
<feature type="signal peptide" evidence="1">
    <location>
        <begin position="1"/>
        <end position="19"/>
    </location>
</feature>
<keyword evidence="1" id="KW-0732">Signal</keyword>
<dbReference type="SUPFAM" id="SSF69322">
    <property type="entry name" value="Tricorn protease domain 2"/>
    <property type="match status" value="1"/>
</dbReference>
<dbReference type="PaxDb" id="1198114-AciX9_1465"/>
<gene>
    <name evidence="2" type="ordered locus">AciX9_1465</name>
</gene>
<dbReference type="PROSITE" id="PS51257">
    <property type="entry name" value="PROKAR_LIPOPROTEIN"/>
    <property type="match status" value="1"/>
</dbReference>
<dbReference type="STRING" id="1198114.AciX9_1465"/>
<sequence length="639" mass="67810">MRKVSLAVSAGLLSAVAVAACLTLWHVESSLHTIRRQVAASGSLPFDTITLEPASSHPLFEPVAPPDTFTTGASLAGKLYLAGPGGIASGSTWLRTGQDLPSAPIVALTTARLRGDPLPTLLAATQGQGLLILRPGKPIQQILPRDLAERDITALLPLASGALLLGTRTAGLLVYDGITLTQFRADYATLPITALAGDESDIWAGTRTRGVLHWHAGETQSFDQTNGLPDNQVEDIITRDGTSYVATPLGVAEFTNGRPTRTLGKGLFAHSLALGESNLMVATLDQGLNQIPLTAHSSRISLSNQPLSITHFFKADGTLFAISQDGLLRQDGAAGWQKITTSPSQTLSDRNVAALNFAPDGRLWVGYFDHGLDVLDLTTSHAEHVEDDHIFCVNRIVPDPQRHTMDVATANGLVLFDPTANTPKERQILLRKDGLISDQITDVAFTSTGMTLATPAGLTFFTPAGPQSLYTFQGLVNNHVYTLASETTSAHIVAGTLGGISVLDDSAVRQNLTLSNSGLKRNWITAIVRVPHPSASDTWFVGTYGGGITEVDSTGHVTPLNGANTTAVINPNAMLRTSQHIFAGSLESGLLVYTISSQHWSQITAGLPSRNVTAFAEKDGELYIGTDNGIVRVEEARLP</sequence>
<dbReference type="KEGG" id="acm:AciX9_1465"/>